<organism evidence="4 5">
    <name type="scientific">Tessaracoccus oleiagri</name>
    <dbReference type="NCBI Taxonomy" id="686624"/>
    <lineage>
        <taxon>Bacteria</taxon>
        <taxon>Bacillati</taxon>
        <taxon>Actinomycetota</taxon>
        <taxon>Actinomycetes</taxon>
        <taxon>Propionibacteriales</taxon>
        <taxon>Propionibacteriaceae</taxon>
        <taxon>Tessaracoccus</taxon>
    </lineage>
</organism>
<dbReference type="PANTHER" id="PTHR28629">
    <property type="entry name" value="TRIOKINASE/FMN CYCLASE"/>
    <property type="match status" value="1"/>
</dbReference>
<dbReference type="NCBIfam" id="TIGR02365">
    <property type="entry name" value="dha_L_ycgS"/>
    <property type="match status" value="1"/>
</dbReference>
<evidence type="ECO:0000256" key="1">
    <source>
        <dbReference type="ARBA" id="ARBA00022679"/>
    </source>
</evidence>
<name>A0A1G9KLV7_9ACTN</name>
<dbReference type="GO" id="GO:0005829">
    <property type="term" value="C:cytosol"/>
    <property type="evidence" value="ECO:0007669"/>
    <property type="project" value="TreeGrafter"/>
</dbReference>
<accession>A0A1G9KLV7</accession>
<feature type="domain" description="DhaL" evidence="3">
    <location>
        <begin position="6"/>
        <end position="202"/>
    </location>
</feature>
<keyword evidence="1" id="KW-0808">Transferase</keyword>
<dbReference type="Proteomes" id="UP000199475">
    <property type="component" value="Unassembled WGS sequence"/>
</dbReference>
<dbReference type="AlphaFoldDB" id="A0A1G9KLV7"/>
<gene>
    <name evidence="4" type="ORF">SAMN04488242_1701</name>
</gene>
<dbReference type="InterPro" id="IPR050861">
    <property type="entry name" value="Dihydroxyacetone_Kinase"/>
</dbReference>
<proteinExistence type="predicted"/>
<keyword evidence="5" id="KW-1185">Reference proteome</keyword>
<sequence>MAFGLGAIQGWLSEARTAFNAAADRLDELDAAIGDGDHGSNMARGLEAAATMDYATCNTPPAAIKQIGMTLLGTIGGAAGTLYGTFFLTLAAQWPSQLNTPRLAALFRAARDAVQSRGRAEVGDKTMVDPLDAAVKAMEAADPEAPLAESLESAVLAAREARDATRDMVAKRGRAALLGERTVGHIDPGAESMTMVLELCLRHLSDEG</sequence>
<dbReference type="SUPFAM" id="SSF101473">
    <property type="entry name" value="DhaL-like"/>
    <property type="match status" value="1"/>
</dbReference>
<dbReference type="EMBL" id="FNGP01000003">
    <property type="protein sequence ID" value="SDL50365.1"/>
    <property type="molecule type" value="Genomic_DNA"/>
</dbReference>
<dbReference type="RefSeq" id="WP_093251026.1">
    <property type="nucleotide sequence ID" value="NZ_FNGP01000003.1"/>
</dbReference>
<dbReference type="Pfam" id="PF02734">
    <property type="entry name" value="Dak2"/>
    <property type="match status" value="1"/>
</dbReference>
<dbReference type="InterPro" id="IPR012737">
    <property type="entry name" value="DhaK_L_YcgS"/>
</dbReference>
<dbReference type="InterPro" id="IPR036117">
    <property type="entry name" value="DhaL_dom_sf"/>
</dbReference>
<evidence type="ECO:0000313" key="4">
    <source>
        <dbReference type="EMBL" id="SDL50365.1"/>
    </source>
</evidence>
<dbReference type="GO" id="GO:0004371">
    <property type="term" value="F:glycerone kinase activity"/>
    <property type="evidence" value="ECO:0007669"/>
    <property type="project" value="InterPro"/>
</dbReference>
<dbReference type="SMART" id="SM01120">
    <property type="entry name" value="Dak2"/>
    <property type="match status" value="1"/>
</dbReference>
<dbReference type="PROSITE" id="PS51480">
    <property type="entry name" value="DHAL"/>
    <property type="match status" value="1"/>
</dbReference>
<dbReference type="STRING" id="686624.SAMN04488242_1701"/>
<evidence type="ECO:0000256" key="2">
    <source>
        <dbReference type="ARBA" id="ARBA00022777"/>
    </source>
</evidence>
<reference evidence="4 5" key="1">
    <citation type="submission" date="2016-10" db="EMBL/GenBank/DDBJ databases">
        <authorList>
            <person name="de Groot N.N."/>
        </authorList>
    </citation>
    <scope>NUCLEOTIDE SEQUENCE [LARGE SCALE GENOMIC DNA]</scope>
    <source>
        <strain evidence="4 5">CGMCC 1.9159</strain>
    </source>
</reference>
<dbReference type="FunFam" id="1.25.40.340:FF:000002">
    <property type="entry name" value="Dihydroxyacetone kinase, L subunit"/>
    <property type="match status" value="1"/>
</dbReference>
<dbReference type="OrthoDB" id="9800291at2"/>
<dbReference type="Gene3D" id="1.25.40.340">
    <property type="match status" value="1"/>
</dbReference>
<evidence type="ECO:0000313" key="5">
    <source>
        <dbReference type="Proteomes" id="UP000199475"/>
    </source>
</evidence>
<dbReference type="GO" id="GO:0019563">
    <property type="term" value="P:glycerol catabolic process"/>
    <property type="evidence" value="ECO:0007669"/>
    <property type="project" value="TreeGrafter"/>
</dbReference>
<evidence type="ECO:0000259" key="3">
    <source>
        <dbReference type="PROSITE" id="PS51480"/>
    </source>
</evidence>
<dbReference type="InterPro" id="IPR004007">
    <property type="entry name" value="DhaL_dom"/>
</dbReference>
<dbReference type="PANTHER" id="PTHR28629:SF4">
    <property type="entry name" value="TRIOKINASE_FMN CYCLASE"/>
    <property type="match status" value="1"/>
</dbReference>
<keyword evidence="2 4" id="KW-0418">Kinase</keyword>
<protein>
    <submittedName>
        <fullName evidence="4">Dihydroxyacetone kinase, C-terminal domain</fullName>
    </submittedName>
</protein>